<reference evidence="1" key="1">
    <citation type="submission" date="2014-09" db="EMBL/GenBank/DDBJ databases">
        <authorList>
            <person name="Magalhaes I.L.F."/>
            <person name="Oliveira U."/>
            <person name="Santos F.R."/>
            <person name="Vidigal T.H.D.A."/>
            <person name="Brescovit A.D."/>
            <person name="Santos A.J."/>
        </authorList>
    </citation>
    <scope>NUCLEOTIDE SEQUENCE</scope>
    <source>
        <tissue evidence="1">Shoot tissue taken approximately 20 cm above the soil surface</tissue>
    </source>
</reference>
<reference evidence="1" key="2">
    <citation type="journal article" date="2015" name="Data Brief">
        <title>Shoot transcriptome of the giant reed, Arundo donax.</title>
        <authorList>
            <person name="Barrero R.A."/>
            <person name="Guerrero F.D."/>
            <person name="Moolhuijzen P."/>
            <person name="Goolsby J.A."/>
            <person name="Tidwell J."/>
            <person name="Bellgard S.E."/>
            <person name="Bellgard M.I."/>
        </authorList>
    </citation>
    <scope>NUCLEOTIDE SEQUENCE</scope>
    <source>
        <tissue evidence="1">Shoot tissue taken approximately 20 cm above the soil surface</tissue>
    </source>
</reference>
<name>A0A0A9C0W8_ARUDO</name>
<dbReference type="EMBL" id="GBRH01228689">
    <property type="protein sequence ID" value="JAD69206.1"/>
    <property type="molecule type" value="Transcribed_RNA"/>
</dbReference>
<evidence type="ECO:0000313" key="1">
    <source>
        <dbReference type="EMBL" id="JAD69206.1"/>
    </source>
</evidence>
<proteinExistence type="predicted"/>
<accession>A0A0A9C0W8</accession>
<protein>
    <submittedName>
        <fullName evidence="1">Uncharacterized protein</fullName>
    </submittedName>
</protein>
<dbReference type="AlphaFoldDB" id="A0A0A9C0W8"/>
<organism evidence="1">
    <name type="scientific">Arundo donax</name>
    <name type="common">Giant reed</name>
    <name type="synonym">Donax arundinaceus</name>
    <dbReference type="NCBI Taxonomy" id="35708"/>
    <lineage>
        <taxon>Eukaryota</taxon>
        <taxon>Viridiplantae</taxon>
        <taxon>Streptophyta</taxon>
        <taxon>Embryophyta</taxon>
        <taxon>Tracheophyta</taxon>
        <taxon>Spermatophyta</taxon>
        <taxon>Magnoliopsida</taxon>
        <taxon>Liliopsida</taxon>
        <taxon>Poales</taxon>
        <taxon>Poaceae</taxon>
        <taxon>PACMAD clade</taxon>
        <taxon>Arundinoideae</taxon>
        <taxon>Arundineae</taxon>
        <taxon>Arundo</taxon>
    </lineage>
</organism>
<sequence length="72" mass="8416">MVFSDDDLIDQWWEKEDDLKDDDYLIAAVVLLDERSKSKRCRSIPGKERVLRDIASGNSRIMEHLWAIHSAN</sequence>